<dbReference type="Gene3D" id="3.30.530.20">
    <property type="match status" value="1"/>
</dbReference>
<evidence type="ECO:0000313" key="3">
    <source>
        <dbReference type="EMBL" id="EOQ61853.1"/>
    </source>
</evidence>
<dbReference type="RefSeq" id="WP_016139334.1">
    <property type="nucleotide sequence ID" value="NZ_KB976986.1"/>
</dbReference>
<organism evidence="3 4">
    <name type="scientific">Acinetobacter calcoaceticus ANC 3811</name>
    <dbReference type="NCBI Taxonomy" id="1217690"/>
    <lineage>
        <taxon>Bacteria</taxon>
        <taxon>Pseudomonadati</taxon>
        <taxon>Pseudomonadota</taxon>
        <taxon>Gammaproteobacteria</taxon>
        <taxon>Moraxellales</taxon>
        <taxon>Moraxellaceae</taxon>
        <taxon>Acinetobacter</taxon>
        <taxon>Acinetobacter calcoaceticus/baumannii complex</taxon>
    </lineage>
</organism>
<dbReference type="HOGENOM" id="CLU_108923_6_3_6"/>
<sequence>MTETIAPFSTSRVFNAPRDLVFKVHTDINHLQNWMSPKDFKIIHTSMDFRVGGTYHYGLEGPDGTQMWGKQVFREIVPNERLTFIQSFSDKDGNNTRHPMSPTWPLEMLATTTFEDIDDIKTKVTITWQPWNSDDVGNSTFDSARDGMVQGFNGTFSNLEAYLKTL</sequence>
<dbReference type="Pfam" id="PF08327">
    <property type="entry name" value="AHSA1"/>
    <property type="match status" value="1"/>
</dbReference>
<gene>
    <name evidence="3" type="ORF">F935_02623</name>
</gene>
<protein>
    <recommendedName>
        <fullName evidence="2">Activator of Hsp90 ATPase homologue 1/2-like C-terminal domain-containing protein</fullName>
    </recommendedName>
</protein>
<comment type="similarity">
    <text evidence="1">Belongs to the AHA1 family.</text>
</comment>
<evidence type="ECO:0000256" key="1">
    <source>
        <dbReference type="ARBA" id="ARBA00006817"/>
    </source>
</evidence>
<evidence type="ECO:0000259" key="2">
    <source>
        <dbReference type="Pfam" id="PF08327"/>
    </source>
</evidence>
<dbReference type="PATRIC" id="fig|1217690.3.peg.2603"/>
<reference evidence="3 4" key="1">
    <citation type="submission" date="2013-02" db="EMBL/GenBank/DDBJ databases">
        <title>The Genome Sequence of Acinetobacter sp. ANC 3811.</title>
        <authorList>
            <consortium name="The Broad Institute Genome Sequencing Platform"/>
            <consortium name="The Broad Institute Genome Sequencing Center for Infectious Disease"/>
            <person name="Cerqueira G."/>
            <person name="Feldgarden M."/>
            <person name="Courvalin P."/>
            <person name="Perichon B."/>
            <person name="Grillot-Courvalin C."/>
            <person name="Clermont D."/>
            <person name="Rocha E."/>
            <person name="Yoon E.-J."/>
            <person name="Nemec A."/>
            <person name="Walker B."/>
            <person name="Young S.K."/>
            <person name="Zeng Q."/>
            <person name="Gargeya S."/>
            <person name="Fitzgerald M."/>
            <person name="Haas B."/>
            <person name="Abouelleil A."/>
            <person name="Alvarado L."/>
            <person name="Arachchi H.M."/>
            <person name="Berlin A.M."/>
            <person name="Chapman S.B."/>
            <person name="Dewar J."/>
            <person name="Goldberg J."/>
            <person name="Griggs A."/>
            <person name="Gujja S."/>
            <person name="Hansen M."/>
            <person name="Howarth C."/>
            <person name="Imamovic A."/>
            <person name="Larimer J."/>
            <person name="McCowan C."/>
            <person name="Murphy C."/>
            <person name="Neiman D."/>
            <person name="Pearson M."/>
            <person name="Priest M."/>
            <person name="Roberts A."/>
            <person name="Saif S."/>
            <person name="Shea T."/>
            <person name="Sisk P."/>
            <person name="Sykes S."/>
            <person name="Wortman J."/>
            <person name="Nusbaum C."/>
            <person name="Birren B."/>
        </authorList>
    </citation>
    <scope>NUCLEOTIDE SEQUENCE [LARGE SCALE GENOMIC DNA]</scope>
    <source>
        <strain evidence="3 4">ANC 3811</strain>
    </source>
</reference>
<dbReference type="Proteomes" id="UP000014041">
    <property type="component" value="Unassembled WGS sequence"/>
</dbReference>
<evidence type="ECO:0000313" key="4">
    <source>
        <dbReference type="Proteomes" id="UP000014041"/>
    </source>
</evidence>
<accession>R8XXF2</accession>
<dbReference type="CDD" id="cd07814">
    <property type="entry name" value="SRPBCC_CalC_Aha1-like"/>
    <property type="match status" value="1"/>
</dbReference>
<dbReference type="EMBL" id="APQJ01000011">
    <property type="protein sequence ID" value="EOQ61853.1"/>
    <property type="molecule type" value="Genomic_DNA"/>
</dbReference>
<name>R8XXF2_ACICA</name>
<comment type="caution">
    <text evidence="3">The sequence shown here is derived from an EMBL/GenBank/DDBJ whole genome shotgun (WGS) entry which is preliminary data.</text>
</comment>
<dbReference type="SUPFAM" id="SSF55961">
    <property type="entry name" value="Bet v1-like"/>
    <property type="match status" value="1"/>
</dbReference>
<dbReference type="InterPro" id="IPR023393">
    <property type="entry name" value="START-like_dom_sf"/>
</dbReference>
<dbReference type="InterPro" id="IPR013538">
    <property type="entry name" value="ASHA1/2-like_C"/>
</dbReference>
<feature type="domain" description="Activator of Hsp90 ATPase homologue 1/2-like C-terminal" evidence="2">
    <location>
        <begin position="15"/>
        <end position="164"/>
    </location>
</feature>
<dbReference type="AlphaFoldDB" id="R8XXF2"/>
<proteinExistence type="inferred from homology"/>